<organism evidence="1 2">
    <name type="scientific">Solidesulfovibrio carbinolicus</name>
    <dbReference type="NCBI Taxonomy" id="296842"/>
    <lineage>
        <taxon>Bacteria</taxon>
        <taxon>Pseudomonadati</taxon>
        <taxon>Thermodesulfobacteriota</taxon>
        <taxon>Desulfovibrionia</taxon>
        <taxon>Desulfovibrionales</taxon>
        <taxon>Desulfovibrionaceae</taxon>
        <taxon>Solidesulfovibrio</taxon>
    </lineage>
</organism>
<dbReference type="RefSeq" id="WP_129351203.1">
    <property type="nucleotide sequence ID" value="NZ_CP026538.1"/>
</dbReference>
<proteinExistence type="predicted"/>
<dbReference type="EMBL" id="CP026538">
    <property type="protein sequence ID" value="QAZ67032.1"/>
    <property type="molecule type" value="Genomic_DNA"/>
</dbReference>
<reference evidence="1 2" key="1">
    <citation type="submission" date="2018-02" db="EMBL/GenBank/DDBJ databases">
        <title>Genome sequence of Desulfovibrio carbinolicus DSM 3852.</title>
        <authorList>
            <person name="Wilbanks E."/>
            <person name="Skennerton C.T."/>
            <person name="Orphan V.J."/>
        </authorList>
    </citation>
    <scope>NUCLEOTIDE SEQUENCE [LARGE SCALE GENOMIC DNA]</scope>
    <source>
        <strain evidence="1 2">DSM 3852</strain>
    </source>
</reference>
<name>A0A4V0YQP6_9BACT</name>
<gene>
    <name evidence="1" type="ORF">C3Y92_07225</name>
</gene>
<protein>
    <submittedName>
        <fullName evidence="1">Phage tail protein</fullName>
    </submittedName>
</protein>
<sequence length="124" mass="13746">MALKEYLGAVILEIDGQEYEVVDFNEQHETGRKVVKTMNRTGRAMGYHQGVKTWELSITAAIPKDDALDWASVEGAKLTIYPVTEGGKRESYHDCAVVSVGGKYTVDNEARIDAKLLALNKVEE</sequence>
<evidence type="ECO:0000313" key="1">
    <source>
        <dbReference type="EMBL" id="QAZ67032.1"/>
    </source>
</evidence>
<dbReference type="OrthoDB" id="5455158at2"/>
<dbReference type="AlphaFoldDB" id="A0A4V0YQP6"/>
<dbReference type="KEGG" id="dcb:C3Y92_07225"/>
<accession>A0A4V0YQP6</accession>
<keyword evidence="2" id="KW-1185">Reference proteome</keyword>
<evidence type="ECO:0000313" key="2">
    <source>
        <dbReference type="Proteomes" id="UP000293296"/>
    </source>
</evidence>
<dbReference type="Proteomes" id="UP000293296">
    <property type="component" value="Chromosome"/>
</dbReference>